<comment type="caution">
    <text evidence="2">The sequence shown here is derived from an EMBL/GenBank/DDBJ whole genome shotgun (WGS) entry which is preliminary data.</text>
</comment>
<keyword evidence="3" id="KW-1185">Reference proteome</keyword>
<name>A0A7W5FP44_9BACL</name>
<proteinExistence type="predicted"/>
<organism evidence="2 3">
    <name type="scientific">Paenibacillus phyllosphaerae</name>
    <dbReference type="NCBI Taxonomy" id="274593"/>
    <lineage>
        <taxon>Bacteria</taxon>
        <taxon>Bacillati</taxon>
        <taxon>Bacillota</taxon>
        <taxon>Bacilli</taxon>
        <taxon>Bacillales</taxon>
        <taxon>Paenibacillaceae</taxon>
        <taxon>Paenibacillus</taxon>
    </lineage>
</organism>
<sequence length="64" mass="7635">MDLEKVKSKGGNVFRLPGESLWLSGMTVSLTVYYYYILYNDKIEKRINLYKILSDYRKSLFIIF</sequence>
<keyword evidence="1" id="KW-1133">Transmembrane helix</keyword>
<evidence type="ECO:0000313" key="2">
    <source>
        <dbReference type="EMBL" id="MBB3111970.1"/>
    </source>
</evidence>
<evidence type="ECO:0000256" key="1">
    <source>
        <dbReference type="SAM" id="Phobius"/>
    </source>
</evidence>
<reference evidence="2 3" key="1">
    <citation type="submission" date="2020-08" db="EMBL/GenBank/DDBJ databases">
        <title>Genomic Encyclopedia of Type Strains, Phase III (KMG-III): the genomes of soil and plant-associated and newly described type strains.</title>
        <authorList>
            <person name="Whitman W."/>
        </authorList>
    </citation>
    <scope>NUCLEOTIDE SEQUENCE [LARGE SCALE GENOMIC DNA]</scope>
    <source>
        <strain evidence="2 3">CECT 5862</strain>
    </source>
</reference>
<evidence type="ECO:0000313" key="3">
    <source>
        <dbReference type="Proteomes" id="UP000570361"/>
    </source>
</evidence>
<dbReference type="Proteomes" id="UP000570361">
    <property type="component" value="Unassembled WGS sequence"/>
</dbReference>
<accession>A0A7W5FP44</accession>
<gene>
    <name evidence="2" type="ORF">FHS18_004038</name>
</gene>
<keyword evidence="1" id="KW-0472">Membrane</keyword>
<protein>
    <submittedName>
        <fullName evidence="2">Uncharacterized protein</fullName>
    </submittedName>
</protein>
<dbReference type="AlphaFoldDB" id="A0A7W5FP44"/>
<feature type="transmembrane region" description="Helical" evidence="1">
    <location>
        <begin position="20"/>
        <end position="39"/>
    </location>
</feature>
<keyword evidence="1" id="KW-0812">Transmembrane</keyword>
<dbReference type="EMBL" id="JACHXK010000009">
    <property type="protein sequence ID" value="MBB3111970.1"/>
    <property type="molecule type" value="Genomic_DNA"/>
</dbReference>